<comment type="subcellular location">
    <subcellularLocation>
        <location evidence="1">Cell membrane</location>
        <topology evidence="1">Multi-pass membrane protein</topology>
    </subcellularLocation>
</comment>
<feature type="transmembrane region" description="Helical" evidence="7">
    <location>
        <begin position="120"/>
        <end position="142"/>
    </location>
</feature>
<gene>
    <name evidence="9" type="ORF">CYJ10_04915</name>
</gene>
<feature type="transmembrane region" description="Helical" evidence="7">
    <location>
        <begin position="487"/>
        <end position="507"/>
    </location>
</feature>
<dbReference type="EMBL" id="PJRP01000002">
    <property type="protein sequence ID" value="PLQ01053.1"/>
    <property type="molecule type" value="Genomic_DNA"/>
</dbReference>
<organism evidence="9 10">
    <name type="scientific">Cupriavidus pauculus</name>
    <dbReference type="NCBI Taxonomy" id="82633"/>
    <lineage>
        <taxon>Bacteria</taxon>
        <taxon>Pseudomonadati</taxon>
        <taxon>Pseudomonadota</taxon>
        <taxon>Betaproteobacteria</taxon>
        <taxon>Burkholderiales</taxon>
        <taxon>Burkholderiaceae</taxon>
        <taxon>Cupriavidus</taxon>
    </lineage>
</organism>
<keyword evidence="2" id="KW-1003">Cell membrane</keyword>
<sequence>MRRAPRSLSFWPDSAFLQRGVVYALSFFALAGIAWLTGDNGYLWSATASIWTCLADRQGTAGARMRGLGAVGIGGAAASVIGASLATSPLTALAVVICAGLVAGLAEIRGPAAALCFKLLYVVLIAACLQPVAEATVFVHAWAAGVDYLRGGVFACLISLVLIPSQRDARPRSEITAAYDALQRFAEHLATPGLQDTSLYKKEIRLRIEAARAAVIGRRGMIDPVGLLHYAYAVTVADAFFALLIVAGELRERAGEQHRLPLTYAARCLADTQAQVRQAMARHAPDLPALSAMLDRDVRRLIGQRANADAPPAYQSALAALAQHPSFDRWRESFVWPNAGLAGIVDRIGHTLADIAARDARVTRHALRLAFAGGLSLLPSQLLQVDHGYWVAVTVIMVLSPRLQTTRQISFHRFAGSLAGALLACAVGLAHPSPTMALGLSAIFLAAAYALRLAGSAGGFAFCLTPAVILFSWLGEPASSSSHVAALRGMDTAIGCLIALASYYVLAPRAELSRTYRHSLDALSVNAVYLRAAISTARSLTPARMRLEALRVAAGRASTRAEDTLAQCAGDLDPRLGAAHAALHVTARRMASLAGLVRAGAESGEVHAAPGAAVQSLLTDLEARLAEVAVRPGRTGVSAAIAPARMAPLTPSDAPFEHFLAEQCTYADAHIDSAHATVAGLRALAAEQAEARRLRLPGAHTG</sequence>
<feature type="transmembrane region" description="Helical" evidence="7">
    <location>
        <begin position="411"/>
        <end position="429"/>
    </location>
</feature>
<evidence type="ECO:0000259" key="8">
    <source>
        <dbReference type="Pfam" id="PF13515"/>
    </source>
</evidence>
<evidence type="ECO:0000256" key="1">
    <source>
        <dbReference type="ARBA" id="ARBA00004651"/>
    </source>
</evidence>
<dbReference type="OrthoDB" id="128040at2"/>
<dbReference type="RefSeq" id="WP_101680454.1">
    <property type="nucleotide sequence ID" value="NZ_PJRP01000002.1"/>
</dbReference>
<evidence type="ECO:0000256" key="4">
    <source>
        <dbReference type="ARBA" id="ARBA00022989"/>
    </source>
</evidence>
<dbReference type="InterPro" id="IPR049453">
    <property type="entry name" value="Memb_transporter_dom"/>
</dbReference>
<dbReference type="AlphaFoldDB" id="A0A2N5CFR1"/>
<feature type="transmembrane region" description="Helical" evidence="7">
    <location>
        <begin position="458"/>
        <end position="475"/>
    </location>
</feature>
<evidence type="ECO:0000256" key="6">
    <source>
        <dbReference type="ARBA" id="ARBA00043993"/>
    </source>
</evidence>
<dbReference type="PANTHER" id="PTHR30509">
    <property type="entry name" value="P-HYDROXYBENZOIC ACID EFFLUX PUMP SUBUNIT-RELATED"/>
    <property type="match status" value="1"/>
</dbReference>
<comment type="similarity">
    <text evidence="6">Belongs to the YccS/YhfK family.</text>
</comment>
<keyword evidence="3 7" id="KW-0812">Transmembrane</keyword>
<keyword evidence="5 7" id="KW-0472">Membrane</keyword>
<feature type="transmembrane region" description="Helical" evidence="7">
    <location>
        <begin position="227"/>
        <end position="247"/>
    </location>
</feature>
<dbReference type="PANTHER" id="PTHR30509:SF9">
    <property type="entry name" value="MULTIDRUG RESISTANCE PROTEIN MDTO"/>
    <property type="match status" value="1"/>
</dbReference>
<keyword evidence="4 7" id="KW-1133">Transmembrane helix</keyword>
<protein>
    <submittedName>
        <fullName evidence="9">FUSC family protein</fullName>
    </submittedName>
</protein>
<dbReference type="GO" id="GO:0005886">
    <property type="term" value="C:plasma membrane"/>
    <property type="evidence" value="ECO:0007669"/>
    <property type="project" value="UniProtKB-SubCell"/>
</dbReference>
<evidence type="ECO:0000256" key="5">
    <source>
        <dbReference type="ARBA" id="ARBA00023136"/>
    </source>
</evidence>
<feature type="domain" description="Integral membrane bound transporter" evidence="8">
    <location>
        <begin position="377"/>
        <end position="501"/>
    </location>
</feature>
<evidence type="ECO:0000313" key="10">
    <source>
        <dbReference type="Proteomes" id="UP000234341"/>
    </source>
</evidence>
<dbReference type="Proteomes" id="UP000234341">
    <property type="component" value="Unassembled WGS sequence"/>
</dbReference>
<reference evidence="9 10" key="1">
    <citation type="submission" date="2017-12" db="EMBL/GenBank/DDBJ databases">
        <title>Genome sequence of the active heterotrophic nitrifier-denitrifier, Cupriavidus pauculus UM1.</title>
        <authorList>
            <person name="Putonti C."/>
            <person name="Castignetti D."/>
        </authorList>
    </citation>
    <scope>NUCLEOTIDE SEQUENCE [LARGE SCALE GENOMIC DNA]</scope>
    <source>
        <strain evidence="9 10">UM1</strain>
    </source>
</reference>
<name>A0A2N5CFR1_9BURK</name>
<accession>A0A2N5CFR1</accession>
<comment type="caution">
    <text evidence="9">The sequence shown here is derived from an EMBL/GenBank/DDBJ whole genome shotgun (WGS) entry which is preliminary data.</text>
</comment>
<evidence type="ECO:0000256" key="7">
    <source>
        <dbReference type="SAM" id="Phobius"/>
    </source>
</evidence>
<feature type="transmembrane region" description="Helical" evidence="7">
    <location>
        <begin position="148"/>
        <end position="165"/>
    </location>
</feature>
<evidence type="ECO:0000256" key="3">
    <source>
        <dbReference type="ARBA" id="ARBA00022692"/>
    </source>
</evidence>
<feature type="transmembrane region" description="Helical" evidence="7">
    <location>
        <begin position="21"/>
        <end position="38"/>
    </location>
</feature>
<dbReference type="STRING" id="82633.GCA_000974605_05640"/>
<evidence type="ECO:0000256" key="2">
    <source>
        <dbReference type="ARBA" id="ARBA00022475"/>
    </source>
</evidence>
<evidence type="ECO:0000313" key="9">
    <source>
        <dbReference type="EMBL" id="PLQ01053.1"/>
    </source>
</evidence>
<feature type="transmembrane region" description="Helical" evidence="7">
    <location>
        <begin position="90"/>
        <end position="108"/>
    </location>
</feature>
<dbReference type="Pfam" id="PF13515">
    <property type="entry name" value="FUSC_2"/>
    <property type="match status" value="1"/>
</dbReference>
<proteinExistence type="inferred from homology"/>